<sequence>MGANGRDGGRGATYLLVPPNYDGPLLPNALVYEQETNHGWVALRPIMAGGATKENLAKATALTKQIKIYPLSKAAAPPEMKFVDLYGKLLEMTSKMDGTIYREIHEMIDQEVALDRDLSMMGLLARIGP</sequence>
<dbReference type="PANTHER" id="PTHR36509">
    <property type="entry name" value="BLL3101 PROTEIN"/>
    <property type="match status" value="1"/>
</dbReference>
<dbReference type="PANTHER" id="PTHR36509:SF3">
    <property type="entry name" value="SIGNAL PEPTIDE PROTEIN"/>
    <property type="match status" value="1"/>
</dbReference>
<accession>A0A2S7U1W8</accession>
<gene>
    <name evidence="2" type="ORF">BSZ32_07450</name>
</gene>
<comment type="caution">
    <text evidence="2">The sequence shown here is derived from an EMBL/GenBank/DDBJ whole genome shotgun (WGS) entry which is preliminary data.</text>
</comment>
<dbReference type="Proteomes" id="UP000239907">
    <property type="component" value="Unassembled WGS sequence"/>
</dbReference>
<dbReference type="InterPro" id="IPR037050">
    <property type="entry name" value="DUF1254_sf"/>
</dbReference>
<dbReference type="InterPro" id="IPR010679">
    <property type="entry name" value="DUF1254"/>
</dbReference>
<keyword evidence="3" id="KW-1185">Reference proteome</keyword>
<reference evidence="2 3" key="1">
    <citation type="submission" date="2016-12" db="EMBL/GenBank/DDBJ databases">
        <title>Study of bacterial adaptation to deep sea.</title>
        <authorList>
            <person name="Song J."/>
            <person name="Yoshizawa S."/>
            <person name="Kogure K."/>
        </authorList>
    </citation>
    <scope>NUCLEOTIDE SEQUENCE [LARGE SCALE GENOMIC DNA]</scope>
    <source>
        <strain evidence="2 3">SAORIC-165</strain>
    </source>
</reference>
<dbReference type="Gene3D" id="2.60.40.1610">
    <property type="entry name" value="Domain of unknown function DUF1254"/>
    <property type="match status" value="1"/>
</dbReference>
<proteinExistence type="predicted"/>
<dbReference type="SUPFAM" id="SSF160935">
    <property type="entry name" value="VPA0735-like"/>
    <property type="match status" value="1"/>
</dbReference>
<dbReference type="Pfam" id="PF06863">
    <property type="entry name" value="DUF1254"/>
    <property type="match status" value="1"/>
</dbReference>
<organism evidence="2 3">
    <name type="scientific">Rubritalea profundi</name>
    <dbReference type="NCBI Taxonomy" id="1658618"/>
    <lineage>
        <taxon>Bacteria</taxon>
        <taxon>Pseudomonadati</taxon>
        <taxon>Verrucomicrobiota</taxon>
        <taxon>Verrucomicrobiia</taxon>
        <taxon>Verrucomicrobiales</taxon>
        <taxon>Rubritaleaceae</taxon>
        <taxon>Rubritalea</taxon>
    </lineage>
</organism>
<evidence type="ECO:0000313" key="2">
    <source>
        <dbReference type="EMBL" id="PQJ28364.1"/>
    </source>
</evidence>
<protein>
    <recommendedName>
        <fullName evidence="1">DUF1254 domain-containing protein</fullName>
    </recommendedName>
</protein>
<evidence type="ECO:0000259" key="1">
    <source>
        <dbReference type="Pfam" id="PF06863"/>
    </source>
</evidence>
<dbReference type="AlphaFoldDB" id="A0A2S7U1W8"/>
<feature type="domain" description="DUF1254" evidence="1">
    <location>
        <begin position="3"/>
        <end position="70"/>
    </location>
</feature>
<name>A0A2S7U1W8_9BACT</name>
<dbReference type="EMBL" id="MQWA01000001">
    <property type="protein sequence ID" value="PQJ28364.1"/>
    <property type="molecule type" value="Genomic_DNA"/>
</dbReference>
<evidence type="ECO:0000313" key="3">
    <source>
        <dbReference type="Proteomes" id="UP000239907"/>
    </source>
</evidence>
<dbReference type="OrthoDB" id="272779at2"/>